<gene>
    <name evidence="1" type="ORF">CSLFYP84_02175</name>
</gene>
<dbReference type="RefSeq" id="WP_156684654.1">
    <property type="nucleotide sequence ID" value="NZ_CACRUA010000026.1"/>
</dbReference>
<name>A0A6N3ETS3_CLOSY</name>
<sequence>MKNNVSVANFNVTFGKKDEPMLTYFNTIIYPAFKSGLKREYKFPLGTEGYDKYYFLDVDLVKNSERDYVLTGKIVKETILEVKSIVVGEQLVQKNDKYPSAPYSVFYIYLRNHRMVLIKNQKGSPDIKSFGVTARYILDRYIRETNKQLKKSEAENVELLPFCRVNVVGIPMREDLEDALKKVRKMAKLKLRMYPLNGDIDLNGVIDWISNDLRELVDSKTGSISLNSPGSKKGVVDLIDASQGVFEATIDVEYEDKSTEKISNNTFSGKTTWSLTEDEMNDEKIVLPKMISLESIKLVSPSNNKIYEKNIKKIEQYIKK</sequence>
<protein>
    <submittedName>
        <fullName evidence="1">Uncharacterized protein</fullName>
    </submittedName>
</protein>
<reference evidence="1" key="1">
    <citation type="submission" date="2019-11" db="EMBL/GenBank/DDBJ databases">
        <authorList>
            <person name="Feng L."/>
        </authorList>
    </citation>
    <scope>NUCLEOTIDE SEQUENCE</scope>
    <source>
        <strain evidence="1">CsymbiosumLFYP84</strain>
    </source>
</reference>
<accession>A0A6N3ETS3</accession>
<dbReference type="AlphaFoldDB" id="A0A6N3ETS3"/>
<evidence type="ECO:0000313" key="1">
    <source>
        <dbReference type="EMBL" id="VYU41943.1"/>
    </source>
</evidence>
<dbReference type="EMBL" id="CACRUA010000026">
    <property type="protein sequence ID" value="VYU41943.1"/>
    <property type="molecule type" value="Genomic_DNA"/>
</dbReference>
<proteinExistence type="predicted"/>
<organism evidence="1">
    <name type="scientific">Clostridium symbiosum</name>
    <name type="common">Bacteroides symbiosus</name>
    <dbReference type="NCBI Taxonomy" id="1512"/>
    <lineage>
        <taxon>Bacteria</taxon>
        <taxon>Bacillati</taxon>
        <taxon>Bacillota</taxon>
        <taxon>Clostridia</taxon>
        <taxon>Lachnospirales</taxon>
        <taxon>Lachnospiraceae</taxon>
        <taxon>Otoolea</taxon>
    </lineage>
</organism>